<accession>A0A3B1E496</accession>
<evidence type="ECO:0000313" key="1">
    <source>
        <dbReference type="EMBL" id="VAY86369.1"/>
    </source>
</evidence>
<dbReference type="AlphaFoldDB" id="A0A3B1E496"/>
<reference evidence="1" key="1">
    <citation type="submission" date="2018-10" db="EMBL/GenBank/DDBJ databases">
        <authorList>
            <person name="Aoki K."/>
        </authorList>
    </citation>
    <scope>NUCLEOTIDE SEQUENCE</scope>
</reference>
<gene>
    <name evidence="1" type="ORF">MNB_ARC-1_287</name>
</gene>
<protein>
    <submittedName>
        <fullName evidence="1">Uncharacterized protein</fullName>
    </submittedName>
</protein>
<proteinExistence type="predicted"/>
<sequence length="57" mass="6848">MIFADIFFNLSKVNSIAKRHLYWEKLDIYLSLETIKHSEIFLLTSNTKQEEQKLCQQ</sequence>
<dbReference type="EMBL" id="UOYO01000010">
    <property type="protein sequence ID" value="VAY86369.1"/>
    <property type="molecule type" value="Genomic_DNA"/>
</dbReference>
<organism evidence="1">
    <name type="scientific">hydrothermal vent metagenome</name>
    <dbReference type="NCBI Taxonomy" id="652676"/>
    <lineage>
        <taxon>unclassified sequences</taxon>
        <taxon>metagenomes</taxon>
        <taxon>ecological metagenomes</taxon>
    </lineage>
</organism>
<name>A0A3B1E496_9ZZZZ</name>